<proteinExistence type="predicted"/>
<dbReference type="OrthoDB" id="109285at2157"/>
<reference evidence="1 2" key="1">
    <citation type="submission" date="2017-11" db="EMBL/GenBank/DDBJ databases">
        <title>Isolation and Characterization of Methanofollis Species from Methane Seep Offshore SW Taiwan.</title>
        <authorList>
            <person name="Teng N.-H."/>
            <person name="Lai M.-C."/>
            <person name="Chen S.-C."/>
        </authorList>
    </citation>
    <scope>NUCLEOTIDE SEQUENCE [LARGE SCALE GENOMIC DNA]</scope>
    <source>
        <strain evidence="1 2">FWC-SCC2</strain>
    </source>
</reference>
<dbReference type="EMBL" id="PGCL01000003">
    <property type="protein sequence ID" value="TAJ43922.1"/>
    <property type="molecule type" value="Genomic_DNA"/>
</dbReference>
<accession>A0A483CMS6</accession>
<protein>
    <recommendedName>
        <fullName evidence="3">EVE domain-containing protein</fullName>
    </recommendedName>
</protein>
<sequence>MTCWIAVIGAEKWGTFREKQMLAFAERHRDTVSKTEIGDTVFFLDEDPERSLLGAAEVASDPYMNRIPLFENENEVYPLRIKIRPITAMDVRTPLPIEIRSRMPDSGVPIHAIIEDEIEQIFLDRLGAP</sequence>
<evidence type="ECO:0000313" key="1">
    <source>
        <dbReference type="EMBL" id="TAJ43922.1"/>
    </source>
</evidence>
<name>A0A483CMS6_9EURY</name>
<dbReference type="InterPro" id="IPR015947">
    <property type="entry name" value="PUA-like_sf"/>
</dbReference>
<gene>
    <name evidence="1" type="ORF">CUJ86_07650</name>
</gene>
<dbReference type="SUPFAM" id="SSF88697">
    <property type="entry name" value="PUA domain-like"/>
    <property type="match status" value="1"/>
</dbReference>
<comment type="caution">
    <text evidence="1">The sequence shown here is derived from an EMBL/GenBank/DDBJ whole genome shotgun (WGS) entry which is preliminary data.</text>
</comment>
<dbReference type="Gene3D" id="3.10.590.10">
    <property type="entry name" value="ph1033 like domains"/>
    <property type="match status" value="1"/>
</dbReference>
<evidence type="ECO:0000313" key="2">
    <source>
        <dbReference type="Proteomes" id="UP000292580"/>
    </source>
</evidence>
<keyword evidence="2" id="KW-1185">Reference proteome</keyword>
<organism evidence="1 2">
    <name type="scientific">Methanofollis fontis</name>
    <dbReference type="NCBI Taxonomy" id="2052832"/>
    <lineage>
        <taxon>Archaea</taxon>
        <taxon>Methanobacteriati</taxon>
        <taxon>Methanobacteriota</taxon>
        <taxon>Stenosarchaea group</taxon>
        <taxon>Methanomicrobia</taxon>
        <taxon>Methanomicrobiales</taxon>
        <taxon>Methanomicrobiaceae</taxon>
        <taxon>Methanofollis</taxon>
    </lineage>
</organism>
<evidence type="ECO:0008006" key="3">
    <source>
        <dbReference type="Google" id="ProtNLM"/>
    </source>
</evidence>
<dbReference type="Proteomes" id="UP000292580">
    <property type="component" value="Unassembled WGS sequence"/>
</dbReference>
<dbReference type="AlphaFoldDB" id="A0A483CMS6"/>
<dbReference type="RefSeq" id="WP_130646982.1">
    <property type="nucleotide sequence ID" value="NZ_PGCL01000003.1"/>
</dbReference>